<evidence type="ECO:0000259" key="1">
    <source>
        <dbReference type="Pfam" id="PF12417"/>
    </source>
</evidence>
<dbReference type="PANTHER" id="PTHR40780">
    <property type="entry name" value="DUF3669 DOMAIN-CONTAINING PROTEIN"/>
    <property type="match status" value="1"/>
</dbReference>
<name>A0AAN7C1F4_9PEZI</name>
<reference evidence="2" key="1">
    <citation type="journal article" date="2023" name="Mol. Phylogenet. Evol.">
        <title>Genome-scale phylogeny and comparative genomics of the fungal order Sordariales.</title>
        <authorList>
            <person name="Hensen N."/>
            <person name="Bonometti L."/>
            <person name="Westerberg I."/>
            <person name="Brannstrom I.O."/>
            <person name="Guillou S."/>
            <person name="Cros-Aarteil S."/>
            <person name="Calhoun S."/>
            <person name="Haridas S."/>
            <person name="Kuo A."/>
            <person name="Mondo S."/>
            <person name="Pangilinan J."/>
            <person name="Riley R."/>
            <person name="LaButti K."/>
            <person name="Andreopoulos B."/>
            <person name="Lipzen A."/>
            <person name="Chen C."/>
            <person name="Yan M."/>
            <person name="Daum C."/>
            <person name="Ng V."/>
            <person name="Clum A."/>
            <person name="Steindorff A."/>
            <person name="Ohm R.A."/>
            <person name="Martin F."/>
            <person name="Silar P."/>
            <person name="Natvig D.O."/>
            <person name="Lalanne C."/>
            <person name="Gautier V."/>
            <person name="Ament-Velasquez S.L."/>
            <person name="Kruys A."/>
            <person name="Hutchinson M.I."/>
            <person name="Powell A.J."/>
            <person name="Barry K."/>
            <person name="Miller A.N."/>
            <person name="Grigoriev I.V."/>
            <person name="Debuchy R."/>
            <person name="Gladieux P."/>
            <person name="Hiltunen Thoren M."/>
            <person name="Johannesson H."/>
        </authorList>
    </citation>
    <scope>NUCLEOTIDE SEQUENCE</scope>
    <source>
        <strain evidence="2">CBS 532.94</strain>
    </source>
</reference>
<dbReference type="Proteomes" id="UP001303760">
    <property type="component" value="Unassembled WGS sequence"/>
</dbReference>
<sequence>MSQPSVNAELRRMLTINSIGWGTCGAVFAQDQACTVVKLAKNDPMELWNDYIKHKKIAKQFKRFRIEEVRIPGRYFFIPSDLTEWFERSPGLTEAAKDVCNLPTCALLTQRIHTLPRPIRHLLIEKYCQPSIKHQALAAPGNNDCLLRLHLNWMLELKLDVDAMARRMGVALAIMHWVAKTDANDVEFMLGCSTTKVPLEDDEMDADTIKTLIYTGPSSCITEDFFGHKTELWVLDFDKVRPITLVDDAGVAQAAEAFRDESGHYVELPGKFISEVTEAERRRLAERKG</sequence>
<dbReference type="InterPro" id="IPR022137">
    <property type="entry name" value="Znf_prot_DUF3669"/>
</dbReference>
<proteinExistence type="predicted"/>
<evidence type="ECO:0000313" key="2">
    <source>
        <dbReference type="EMBL" id="KAK4232778.1"/>
    </source>
</evidence>
<dbReference type="EMBL" id="MU860897">
    <property type="protein sequence ID" value="KAK4232778.1"/>
    <property type="molecule type" value="Genomic_DNA"/>
</dbReference>
<gene>
    <name evidence="2" type="ORF">C8A03DRAFT_48443</name>
</gene>
<dbReference type="AlphaFoldDB" id="A0AAN7C1F4"/>
<reference evidence="2" key="2">
    <citation type="submission" date="2023-05" db="EMBL/GenBank/DDBJ databases">
        <authorList>
            <consortium name="Lawrence Berkeley National Laboratory"/>
            <person name="Steindorff A."/>
            <person name="Hensen N."/>
            <person name="Bonometti L."/>
            <person name="Westerberg I."/>
            <person name="Brannstrom I.O."/>
            <person name="Guillou S."/>
            <person name="Cros-Aarteil S."/>
            <person name="Calhoun S."/>
            <person name="Haridas S."/>
            <person name="Kuo A."/>
            <person name="Mondo S."/>
            <person name="Pangilinan J."/>
            <person name="Riley R."/>
            <person name="Labutti K."/>
            <person name="Andreopoulos B."/>
            <person name="Lipzen A."/>
            <person name="Chen C."/>
            <person name="Yanf M."/>
            <person name="Daum C."/>
            <person name="Ng V."/>
            <person name="Clum A."/>
            <person name="Ohm R."/>
            <person name="Martin F."/>
            <person name="Silar P."/>
            <person name="Natvig D."/>
            <person name="Lalanne C."/>
            <person name="Gautier V."/>
            <person name="Ament-Velasquez S.L."/>
            <person name="Kruys A."/>
            <person name="Hutchinson M.I."/>
            <person name="Powell A.J."/>
            <person name="Barry K."/>
            <person name="Miller A.N."/>
            <person name="Grigoriev I.V."/>
            <person name="Debuchy R."/>
            <person name="Gladieux P."/>
            <person name="Thoren M.H."/>
            <person name="Johannesson H."/>
        </authorList>
    </citation>
    <scope>NUCLEOTIDE SEQUENCE</scope>
    <source>
        <strain evidence="2">CBS 532.94</strain>
    </source>
</reference>
<dbReference type="PANTHER" id="PTHR40780:SF2">
    <property type="entry name" value="DUF3669 DOMAIN-CONTAINING PROTEIN"/>
    <property type="match status" value="1"/>
</dbReference>
<evidence type="ECO:0000313" key="3">
    <source>
        <dbReference type="Proteomes" id="UP001303760"/>
    </source>
</evidence>
<accession>A0AAN7C1F4</accession>
<organism evidence="2 3">
    <name type="scientific">Achaetomium macrosporum</name>
    <dbReference type="NCBI Taxonomy" id="79813"/>
    <lineage>
        <taxon>Eukaryota</taxon>
        <taxon>Fungi</taxon>
        <taxon>Dikarya</taxon>
        <taxon>Ascomycota</taxon>
        <taxon>Pezizomycotina</taxon>
        <taxon>Sordariomycetes</taxon>
        <taxon>Sordariomycetidae</taxon>
        <taxon>Sordariales</taxon>
        <taxon>Chaetomiaceae</taxon>
        <taxon>Achaetomium</taxon>
    </lineage>
</organism>
<feature type="domain" description="DUF3669" evidence="1">
    <location>
        <begin position="232"/>
        <end position="261"/>
    </location>
</feature>
<comment type="caution">
    <text evidence="2">The sequence shown here is derived from an EMBL/GenBank/DDBJ whole genome shotgun (WGS) entry which is preliminary data.</text>
</comment>
<keyword evidence="3" id="KW-1185">Reference proteome</keyword>
<dbReference type="Pfam" id="PF12417">
    <property type="entry name" value="DUF3669"/>
    <property type="match status" value="1"/>
</dbReference>
<protein>
    <recommendedName>
        <fullName evidence="1">DUF3669 domain-containing protein</fullName>
    </recommendedName>
</protein>